<name>A0A4R1NE89_9GAMM</name>
<accession>A0A4R1NE89</accession>
<dbReference type="Proteomes" id="UP000294555">
    <property type="component" value="Unassembled WGS sequence"/>
</dbReference>
<keyword evidence="2" id="KW-1185">Reference proteome</keyword>
<evidence type="ECO:0000313" key="1">
    <source>
        <dbReference type="EMBL" id="TCL02460.1"/>
    </source>
</evidence>
<gene>
    <name evidence="1" type="ORF">EZJ58_0480</name>
</gene>
<reference evidence="1 2" key="1">
    <citation type="submission" date="2019-02" db="EMBL/GenBank/DDBJ databases">
        <title>Investigation of anaerobic lignin degradation for improved lignocellulosic biofuels.</title>
        <authorList>
            <person name="Deangelis K."/>
        </authorList>
    </citation>
    <scope>NUCLEOTIDE SEQUENCE [LARGE SCALE GENOMIC DNA]</scope>
    <source>
        <strain evidence="1 2">159R</strain>
    </source>
</reference>
<dbReference type="OrthoDB" id="3667245at2"/>
<protein>
    <submittedName>
        <fullName evidence="1">Uncharacterized protein</fullName>
    </submittedName>
</protein>
<organism evidence="1 2">
    <name type="scientific">Sodalis ligni</name>
    <dbReference type="NCBI Taxonomy" id="2697027"/>
    <lineage>
        <taxon>Bacteria</taxon>
        <taxon>Pseudomonadati</taxon>
        <taxon>Pseudomonadota</taxon>
        <taxon>Gammaproteobacteria</taxon>
        <taxon>Enterobacterales</taxon>
        <taxon>Bruguierivoracaceae</taxon>
        <taxon>Sodalis</taxon>
    </lineage>
</organism>
<comment type="caution">
    <text evidence="1">The sequence shown here is derived from an EMBL/GenBank/DDBJ whole genome shotgun (WGS) entry which is preliminary data.</text>
</comment>
<dbReference type="EMBL" id="SJOI01000001">
    <property type="protein sequence ID" value="TCL02460.1"/>
    <property type="molecule type" value="Genomic_DNA"/>
</dbReference>
<dbReference type="AlphaFoldDB" id="A0A4R1NE89"/>
<sequence length="244" mass="27106">MTLLTGETEVFSSEPAASSGCVVAFLAKRQTDGGPAIYGDGDYRRLMAVLEQLRDEGWLLSFRAMFDPQSNVLPMALDSGFAHPWDLSGAFEAPGLSAALAGTVRLEQAGWGRLFTTEWLLGPREFATVRGSGPALERNWGFMALWEWNDAWCEATAQQRRDYDAECDVAFKGDLALNINIAGRHRLDWAHSWHHLGIWETDRPETVDKAISGHEDAADFMFTTSRHVVGKVRPLAELLLPERA</sequence>
<proteinExistence type="predicted"/>
<evidence type="ECO:0000313" key="2">
    <source>
        <dbReference type="Proteomes" id="UP000294555"/>
    </source>
</evidence>
<dbReference type="RefSeq" id="WP_132921407.1">
    <property type="nucleotide sequence ID" value="NZ_SJOI01000001.1"/>
</dbReference>